<evidence type="ECO:0000256" key="4">
    <source>
        <dbReference type="ARBA" id="ARBA00023125"/>
    </source>
</evidence>
<evidence type="ECO:0000313" key="8">
    <source>
        <dbReference type="Proteomes" id="UP001226577"/>
    </source>
</evidence>
<sequence>MTSPSGSEDDLLLERQLCFALSVAARTVINAYTPLLEQLNLTHPQYLVMLALWQESPRTVKELSQTLLLGSATLSPLLKRLEGHGYLTRERAEGNERSLAVALTPEGAALRDKALTVPGAILDTLGLTRAEAEDLQERMTRLAYSARIQH</sequence>
<dbReference type="PANTHER" id="PTHR33164">
    <property type="entry name" value="TRANSCRIPTIONAL REGULATOR, MARR FAMILY"/>
    <property type="match status" value="1"/>
</dbReference>
<dbReference type="EMBL" id="JAUSRE010000010">
    <property type="protein sequence ID" value="MDP9888728.1"/>
    <property type="molecule type" value="Genomic_DNA"/>
</dbReference>
<dbReference type="GO" id="GO:0003677">
    <property type="term" value="F:DNA binding"/>
    <property type="evidence" value="ECO:0007669"/>
    <property type="project" value="UniProtKB-KW"/>
</dbReference>
<dbReference type="SMART" id="SM00347">
    <property type="entry name" value="HTH_MARR"/>
    <property type="match status" value="1"/>
</dbReference>
<keyword evidence="5" id="KW-0804">Transcription</keyword>
<keyword evidence="4 7" id="KW-0238">DNA-binding</keyword>
<dbReference type="Proteomes" id="UP001226577">
    <property type="component" value="Unassembled WGS sequence"/>
</dbReference>
<proteinExistence type="predicted"/>
<feature type="domain" description="HTH marR-type" evidence="6">
    <location>
        <begin position="14"/>
        <end position="144"/>
    </location>
</feature>
<evidence type="ECO:0000313" key="7">
    <source>
        <dbReference type="EMBL" id="MDP9888728.1"/>
    </source>
</evidence>
<dbReference type="Gene3D" id="1.10.10.10">
    <property type="entry name" value="Winged helix-like DNA-binding domain superfamily/Winged helix DNA-binding domain"/>
    <property type="match status" value="1"/>
</dbReference>
<dbReference type="Pfam" id="PF22381">
    <property type="entry name" value="Staph_reg_Sar_Rot"/>
    <property type="match status" value="1"/>
</dbReference>
<accession>A0ABT9RVQ1</accession>
<dbReference type="InterPro" id="IPR039422">
    <property type="entry name" value="MarR/SlyA-like"/>
</dbReference>
<gene>
    <name evidence="7" type="ORF">J2X98_002321</name>
</gene>
<evidence type="ECO:0000256" key="1">
    <source>
        <dbReference type="ARBA" id="ARBA00004496"/>
    </source>
</evidence>
<comment type="caution">
    <text evidence="7">The sequence shown here is derived from an EMBL/GenBank/DDBJ whole genome shotgun (WGS) entry which is preliminary data.</text>
</comment>
<keyword evidence="8" id="KW-1185">Reference proteome</keyword>
<dbReference type="InterPro" id="IPR036388">
    <property type="entry name" value="WH-like_DNA-bd_sf"/>
</dbReference>
<keyword evidence="2" id="KW-0963">Cytoplasm</keyword>
<evidence type="ECO:0000259" key="6">
    <source>
        <dbReference type="PROSITE" id="PS50995"/>
    </source>
</evidence>
<dbReference type="SUPFAM" id="SSF46785">
    <property type="entry name" value="Winged helix' DNA-binding domain"/>
    <property type="match status" value="1"/>
</dbReference>
<evidence type="ECO:0000256" key="5">
    <source>
        <dbReference type="ARBA" id="ARBA00023163"/>
    </source>
</evidence>
<dbReference type="PANTHER" id="PTHR33164:SF5">
    <property type="entry name" value="ORGANIC HYDROPEROXIDE RESISTANCE TRANSCRIPTIONAL REGULATOR"/>
    <property type="match status" value="1"/>
</dbReference>
<dbReference type="InterPro" id="IPR036390">
    <property type="entry name" value="WH_DNA-bd_sf"/>
</dbReference>
<dbReference type="RefSeq" id="WP_307308073.1">
    <property type="nucleotide sequence ID" value="NZ_JAUSRE010000010.1"/>
</dbReference>
<organism evidence="7 8">
    <name type="scientific">Pseudarthrobacter enclensis</name>
    <dbReference type="NCBI Taxonomy" id="993070"/>
    <lineage>
        <taxon>Bacteria</taxon>
        <taxon>Bacillati</taxon>
        <taxon>Actinomycetota</taxon>
        <taxon>Actinomycetes</taxon>
        <taxon>Micrococcales</taxon>
        <taxon>Micrococcaceae</taxon>
        <taxon>Pseudarthrobacter</taxon>
    </lineage>
</organism>
<evidence type="ECO:0000256" key="3">
    <source>
        <dbReference type="ARBA" id="ARBA00023015"/>
    </source>
</evidence>
<evidence type="ECO:0000256" key="2">
    <source>
        <dbReference type="ARBA" id="ARBA00022490"/>
    </source>
</evidence>
<keyword evidence="3" id="KW-0805">Transcription regulation</keyword>
<name>A0ABT9RVQ1_9MICC</name>
<comment type="subcellular location">
    <subcellularLocation>
        <location evidence="1">Cytoplasm</location>
    </subcellularLocation>
</comment>
<dbReference type="InterPro" id="IPR000835">
    <property type="entry name" value="HTH_MarR-typ"/>
</dbReference>
<protein>
    <submittedName>
        <fullName evidence="7">DNA-binding MarR family transcriptional regulator</fullName>
    </submittedName>
</protein>
<reference evidence="7 8" key="1">
    <citation type="submission" date="2023-07" db="EMBL/GenBank/DDBJ databases">
        <title>Sorghum-associated microbial communities from plants grown in Nebraska, USA.</title>
        <authorList>
            <person name="Schachtman D."/>
        </authorList>
    </citation>
    <scope>NUCLEOTIDE SEQUENCE [LARGE SCALE GENOMIC DNA]</scope>
    <source>
        <strain evidence="7 8">CC222</strain>
    </source>
</reference>
<dbReference type="InterPro" id="IPR055166">
    <property type="entry name" value="Transc_reg_Sar_Rot_HTH"/>
</dbReference>
<dbReference type="PROSITE" id="PS50995">
    <property type="entry name" value="HTH_MARR_2"/>
    <property type="match status" value="1"/>
</dbReference>